<evidence type="ECO:0000256" key="3">
    <source>
        <dbReference type="SAM" id="SignalP"/>
    </source>
</evidence>
<feature type="chain" id="PRO_5046812902" description="Glycoside hydrolase family 76 protein" evidence="3">
    <location>
        <begin position="21"/>
        <end position="513"/>
    </location>
</feature>
<gene>
    <name evidence="4" type="ORF">V5O48_010232</name>
</gene>
<dbReference type="Proteomes" id="UP001465976">
    <property type="component" value="Unassembled WGS sequence"/>
</dbReference>
<evidence type="ECO:0000313" key="5">
    <source>
        <dbReference type="Proteomes" id="UP001465976"/>
    </source>
</evidence>
<evidence type="ECO:0000256" key="2">
    <source>
        <dbReference type="SAM" id="Phobius"/>
    </source>
</evidence>
<comment type="caution">
    <text evidence="4">The sequence shown here is derived from an EMBL/GenBank/DDBJ whole genome shotgun (WGS) entry which is preliminary data.</text>
</comment>
<evidence type="ECO:0008006" key="6">
    <source>
        <dbReference type="Google" id="ProtNLM"/>
    </source>
</evidence>
<accession>A0ABR3F989</accession>
<feature type="region of interest" description="Disordered" evidence="1">
    <location>
        <begin position="483"/>
        <end position="513"/>
    </location>
</feature>
<dbReference type="EMBL" id="JBAHYK010000725">
    <property type="protein sequence ID" value="KAL0571724.1"/>
    <property type="molecule type" value="Genomic_DNA"/>
</dbReference>
<keyword evidence="2" id="KW-0812">Transmembrane</keyword>
<feature type="compositionally biased region" description="Basic and acidic residues" evidence="1">
    <location>
        <begin position="403"/>
        <end position="412"/>
    </location>
</feature>
<keyword evidence="5" id="KW-1185">Reference proteome</keyword>
<feature type="compositionally biased region" description="Basic and acidic residues" evidence="1">
    <location>
        <begin position="436"/>
        <end position="453"/>
    </location>
</feature>
<protein>
    <recommendedName>
        <fullName evidence="6">Glycoside hydrolase family 76 protein</fullName>
    </recommendedName>
</protein>
<reference evidence="4 5" key="1">
    <citation type="submission" date="2024-02" db="EMBL/GenBank/DDBJ databases">
        <title>A draft genome for the cacao thread blight pathogen Marasmius crinis-equi.</title>
        <authorList>
            <person name="Cohen S.P."/>
            <person name="Baruah I.K."/>
            <person name="Amoako-Attah I."/>
            <person name="Bukari Y."/>
            <person name="Meinhardt L.W."/>
            <person name="Bailey B.A."/>
        </authorList>
    </citation>
    <scope>NUCLEOTIDE SEQUENCE [LARGE SCALE GENOMIC DNA]</scope>
    <source>
        <strain evidence="4 5">GH-76</strain>
    </source>
</reference>
<sequence length="513" mass="56878">MFFFFILFHFLATAISVSDAQTFAPNPAWKTTNISIPIDERIAIAKDGIDKTLSMIVDANGQLKFEDVNYGAIGRFLSQMAQFDMLTNQTIYKKQLLDFFPQAEKFRPGFIHLSTYVDFGSSSKDFYFNHLRNPRGVMLDGLDAVTCSPSNEAYPANMGLMIEGLAVLHSVSNQDTDATLSYLNEIVNNTVSNRGWYNTDGILAADDCEWSLYCRAYASSHLATIVNRTTSIAELVDQYIVRGLVAILHRNTTQSPLRTYIQEYLGVQASAYPSGIELSPLIDICSVKYNAVLSNARGKGKENNIYGAPWTGAQQPMNFSLEYQTNALSLLIPAISIQNDTTTPERPKPQPTTSAAKTRANLGAIVGGVVGGLAVMALLTIFVLWLIRRRSRTMQISDTNAARSEDRVRNRIEPFTNPASEKIGHRGGKQLSTTPRDLERAQDMSLTDLDRTNTDISSSRSPLGPNGEISTADLVMLLNHRLQGQGREWREDEQPPDYASQGTPSDPRRPLEK</sequence>
<keyword evidence="3" id="KW-0732">Signal</keyword>
<keyword evidence="2" id="KW-0472">Membrane</keyword>
<keyword evidence="2" id="KW-1133">Transmembrane helix</keyword>
<feature type="region of interest" description="Disordered" evidence="1">
    <location>
        <begin position="398"/>
        <end position="469"/>
    </location>
</feature>
<feature type="transmembrane region" description="Helical" evidence="2">
    <location>
        <begin position="362"/>
        <end position="387"/>
    </location>
</feature>
<proteinExistence type="predicted"/>
<evidence type="ECO:0000256" key="1">
    <source>
        <dbReference type="SAM" id="MobiDB-lite"/>
    </source>
</evidence>
<name>A0ABR3F989_9AGAR</name>
<organism evidence="4 5">
    <name type="scientific">Marasmius crinis-equi</name>
    <dbReference type="NCBI Taxonomy" id="585013"/>
    <lineage>
        <taxon>Eukaryota</taxon>
        <taxon>Fungi</taxon>
        <taxon>Dikarya</taxon>
        <taxon>Basidiomycota</taxon>
        <taxon>Agaricomycotina</taxon>
        <taxon>Agaricomycetes</taxon>
        <taxon>Agaricomycetidae</taxon>
        <taxon>Agaricales</taxon>
        <taxon>Marasmiineae</taxon>
        <taxon>Marasmiaceae</taxon>
        <taxon>Marasmius</taxon>
    </lineage>
</organism>
<feature type="signal peptide" evidence="3">
    <location>
        <begin position="1"/>
        <end position="20"/>
    </location>
</feature>
<evidence type="ECO:0000313" key="4">
    <source>
        <dbReference type="EMBL" id="KAL0571724.1"/>
    </source>
</evidence>